<evidence type="ECO:0000259" key="1">
    <source>
        <dbReference type="Pfam" id="PF04690"/>
    </source>
</evidence>
<dbReference type="Proteomes" id="UP000022910">
    <property type="component" value="Unassembled WGS sequence"/>
</dbReference>
<comment type="caution">
    <text evidence="2">The sequence shown here is derived from an EMBL/GenBank/DDBJ whole genome shotgun (WGS) entry which is preliminary data.</text>
</comment>
<reference evidence="2 3" key="1">
    <citation type="submission" date="2014-02" db="EMBL/GenBank/DDBJ databases">
        <title>Single nucleus genome sequencing reveals high similarity among nuclei of an endomycorrhizal fungus.</title>
        <authorList>
            <person name="Lin K."/>
            <person name="Geurts R."/>
            <person name="Zhang Z."/>
            <person name="Limpens E."/>
            <person name="Saunders D.G."/>
            <person name="Mu D."/>
            <person name="Pang E."/>
            <person name="Cao H."/>
            <person name="Cha H."/>
            <person name="Lin T."/>
            <person name="Zhou Q."/>
            <person name="Shang Y."/>
            <person name="Li Y."/>
            <person name="Ivanov S."/>
            <person name="Sharma T."/>
            <person name="Velzen R.V."/>
            <person name="Ruijter N.D."/>
            <person name="Aanen D.K."/>
            <person name="Win J."/>
            <person name="Kamoun S."/>
            <person name="Bisseling T."/>
            <person name="Huang S."/>
        </authorList>
    </citation>
    <scope>NUCLEOTIDE SEQUENCE [LARGE SCALE GENOMIC DNA]</scope>
    <source>
        <strain evidence="3">DAOM197198w</strain>
    </source>
</reference>
<sequence>MAKEKTQKKSSTVKKLSPYNKFMKTEIVKVKAENPNLPHKDAFKMVAQRWKDSAENPKNQNQK</sequence>
<evidence type="ECO:0000313" key="2">
    <source>
        <dbReference type="EMBL" id="EXX70505.1"/>
    </source>
</evidence>
<dbReference type="Gene3D" id="1.10.30.10">
    <property type="entry name" value="High mobility group box domain"/>
    <property type="match status" value="1"/>
</dbReference>
<dbReference type="HOGENOM" id="CLU_192412_1_0_1"/>
<protein>
    <recommendedName>
        <fullName evidence="1">YABBY protein C-terminal domain-containing protein</fullName>
    </recommendedName>
</protein>
<dbReference type="EMBL" id="JEMT01016578">
    <property type="protein sequence ID" value="EXX70505.1"/>
    <property type="molecule type" value="Genomic_DNA"/>
</dbReference>
<dbReference type="CDD" id="cd00084">
    <property type="entry name" value="HMG-box_SF"/>
    <property type="match status" value="1"/>
</dbReference>
<dbReference type="InterPro" id="IPR056775">
    <property type="entry name" value="YABBY_C"/>
</dbReference>
<feature type="domain" description="YABBY protein C-terminal" evidence="1">
    <location>
        <begin position="17"/>
        <end position="59"/>
    </location>
</feature>
<organism evidence="2 3">
    <name type="scientific">Rhizophagus irregularis (strain DAOM 197198w)</name>
    <name type="common">Glomus intraradices</name>
    <dbReference type="NCBI Taxonomy" id="1432141"/>
    <lineage>
        <taxon>Eukaryota</taxon>
        <taxon>Fungi</taxon>
        <taxon>Fungi incertae sedis</taxon>
        <taxon>Mucoromycota</taxon>
        <taxon>Glomeromycotina</taxon>
        <taxon>Glomeromycetes</taxon>
        <taxon>Glomerales</taxon>
        <taxon>Glomeraceae</taxon>
        <taxon>Rhizophagus</taxon>
    </lineage>
</organism>
<dbReference type="OMA" id="HKDAFKM"/>
<evidence type="ECO:0000313" key="3">
    <source>
        <dbReference type="Proteomes" id="UP000022910"/>
    </source>
</evidence>
<dbReference type="Pfam" id="PF04690">
    <property type="entry name" value="YABBY"/>
    <property type="match status" value="1"/>
</dbReference>
<accession>A0A015JT54</accession>
<dbReference type="SUPFAM" id="SSF47095">
    <property type="entry name" value="HMG-box"/>
    <property type="match status" value="1"/>
</dbReference>
<dbReference type="AlphaFoldDB" id="A0A015JT54"/>
<name>A0A015JT54_RHIIW</name>
<dbReference type="InterPro" id="IPR036910">
    <property type="entry name" value="HMG_box_dom_sf"/>
</dbReference>
<dbReference type="SMR" id="A0A015JT54"/>
<dbReference type="OrthoDB" id="667577at2759"/>
<gene>
    <name evidence="2" type="ORF">RirG_086850</name>
</gene>
<proteinExistence type="predicted"/>
<keyword evidence="3" id="KW-1185">Reference proteome</keyword>